<sequence>MDLPQLSEDELSEIYNWVDIVPLSRAKKHIGRDFADGVLIAEIIQHYVPTIIDIHNYSMAHSVQQKQYNWNTLNTKVFRKMGFQITQKDIDAVIQVIPQAIERILKMIQFKLDLFLDQQEQNQDQKQEKPIELKKNQNQVNNQKPIVNNKQNDKDQVIQDQKETIDILELKIQKLEQLVKLKDSKMQQLTQKLQQAGIK</sequence>
<name>A0A8S1KDS2_9CILI</name>
<protein>
    <recommendedName>
        <fullName evidence="3">Calponin-homology (CH) domain-containing protein</fullName>
    </recommendedName>
</protein>
<evidence type="ECO:0000259" key="3">
    <source>
        <dbReference type="PROSITE" id="PS50021"/>
    </source>
</evidence>
<feature type="compositionally biased region" description="Low complexity" evidence="2">
    <location>
        <begin position="136"/>
        <end position="150"/>
    </location>
</feature>
<organism evidence="4 5">
    <name type="scientific">Paramecium sonneborni</name>
    <dbReference type="NCBI Taxonomy" id="65129"/>
    <lineage>
        <taxon>Eukaryota</taxon>
        <taxon>Sar</taxon>
        <taxon>Alveolata</taxon>
        <taxon>Ciliophora</taxon>
        <taxon>Intramacronucleata</taxon>
        <taxon>Oligohymenophorea</taxon>
        <taxon>Peniculida</taxon>
        <taxon>Parameciidae</taxon>
        <taxon>Paramecium</taxon>
    </lineage>
</organism>
<evidence type="ECO:0000256" key="2">
    <source>
        <dbReference type="SAM" id="MobiDB-lite"/>
    </source>
</evidence>
<dbReference type="FunFam" id="1.10.418.10:FF:000059">
    <property type="entry name" value="RIKEN cDNA 6430531B16 gene"/>
    <property type="match status" value="1"/>
</dbReference>
<evidence type="ECO:0000256" key="1">
    <source>
        <dbReference type="SAM" id="Coils"/>
    </source>
</evidence>
<dbReference type="InterPro" id="IPR001715">
    <property type="entry name" value="CH_dom"/>
</dbReference>
<keyword evidence="1" id="KW-0175">Coiled coil</keyword>
<dbReference type="PANTHER" id="PTHR12509:SF9">
    <property type="entry name" value="SPERM FLAGELLAR PROTEIN 1 ISOFORM X1"/>
    <property type="match status" value="1"/>
</dbReference>
<feature type="compositionally biased region" description="Basic and acidic residues" evidence="2">
    <location>
        <begin position="125"/>
        <end position="135"/>
    </location>
</feature>
<proteinExistence type="predicted"/>
<reference evidence="4" key="1">
    <citation type="submission" date="2021-01" db="EMBL/GenBank/DDBJ databases">
        <authorList>
            <consortium name="Genoscope - CEA"/>
            <person name="William W."/>
        </authorList>
    </citation>
    <scope>NUCLEOTIDE SEQUENCE</scope>
</reference>
<dbReference type="PANTHER" id="PTHR12509">
    <property type="entry name" value="SPERMATOGENESIS-ASSOCIATED 4-RELATED"/>
    <property type="match status" value="1"/>
</dbReference>
<dbReference type="GO" id="GO:0051493">
    <property type="term" value="P:regulation of cytoskeleton organization"/>
    <property type="evidence" value="ECO:0007669"/>
    <property type="project" value="TreeGrafter"/>
</dbReference>
<feature type="coiled-coil region" evidence="1">
    <location>
        <begin position="158"/>
        <end position="192"/>
    </location>
</feature>
<dbReference type="Pfam" id="PF06294">
    <property type="entry name" value="CH_2"/>
    <property type="match status" value="1"/>
</dbReference>
<dbReference type="AlphaFoldDB" id="A0A8S1KDS2"/>
<dbReference type="InterPro" id="IPR052111">
    <property type="entry name" value="Spermatogenesis_Ciliary_MAP"/>
</dbReference>
<dbReference type="InterPro" id="IPR010441">
    <property type="entry name" value="CH_2"/>
</dbReference>
<dbReference type="Proteomes" id="UP000692954">
    <property type="component" value="Unassembled WGS sequence"/>
</dbReference>
<evidence type="ECO:0000313" key="5">
    <source>
        <dbReference type="Proteomes" id="UP000692954"/>
    </source>
</evidence>
<evidence type="ECO:0000313" key="4">
    <source>
        <dbReference type="EMBL" id="CAD8053258.1"/>
    </source>
</evidence>
<dbReference type="EMBL" id="CAJJDN010000007">
    <property type="protein sequence ID" value="CAD8053258.1"/>
    <property type="molecule type" value="Genomic_DNA"/>
</dbReference>
<feature type="region of interest" description="Disordered" evidence="2">
    <location>
        <begin position="125"/>
        <end position="155"/>
    </location>
</feature>
<accession>A0A8S1KDS2</accession>
<feature type="domain" description="Calponin-homology (CH)" evidence="3">
    <location>
        <begin position="8"/>
        <end position="116"/>
    </location>
</feature>
<dbReference type="GO" id="GO:0008017">
    <property type="term" value="F:microtubule binding"/>
    <property type="evidence" value="ECO:0007669"/>
    <property type="project" value="TreeGrafter"/>
</dbReference>
<gene>
    <name evidence="4" type="ORF">PSON_ATCC_30995.1.T0070249</name>
</gene>
<dbReference type="GO" id="GO:0005930">
    <property type="term" value="C:axoneme"/>
    <property type="evidence" value="ECO:0007669"/>
    <property type="project" value="TreeGrafter"/>
</dbReference>
<dbReference type="OrthoDB" id="193300at2759"/>
<keyword evidence="5" id="KW-1185">Reference proteome</keyword>
<comment type="caution">
    <text evidence="4">The sequence shown here is derived from an EMBL/GenBank/DDBJ whole genome shotgun (WGS) entry which is preliminary data.</text>
</comment>
<dbReference type="PROSITE" id="PS50021">
    <property type="entry name" value="CH"/>
    <property type="match status" value="1"/>
</dbReference>